<protein>
    <submittedName>
        <fullName evidence="1">Putative Zn-dependent protease with MMP-like domain</fullName>
    </submittedName>
</protein>
<dbReference type="InterPro" id="IPR010428">
    <property type="entry name" value="Zincin_1"/>
</dbReference>
<dbReference type="Proteomes" id="UP000280726">
    <property type="component" value="Unassembled WGS sequence"/>
</dbReference>
<dbReference type="AlphaFoldDB" id="A0A3N5A6D2"/>
<name>A0A3N5A6D2_9MICO</name>
<keyword evidence="1" id="KW-0378">Hydrolase</keyword>
<dbReference type="Gene3D" id="3.30.2010.20">
    <property type="match status" value="1"/>
</dbReference>
<reference evidence="1 2" key="1">
    <citation type="submission" date="2018-11" db="EMBL/GenBank/DDBJ databases">
        <title>Sequencing the genomes of 1000 actinobacteria strains.</title>
        <authorList>
            <person name="Klenk H.-P."/>
        </authorList>
    </citation>
    <scope>NUCLEOTIDE SEQUENCE [LARGE SCALE GENOMIC DNA]</scope>
    <source>
        <strain evidence="1 2">DSM 14418</strain>
    </source>
</reference>
<comment type="caution">
    <text evidence="1">The sequence shown here is derived from an EMBL/GenBank/DDBJ whole genome shotgun (WGS) entry which is preliminary data.</text>
</comment>
<dbReference type="InterPro" id="IPR038555">
    <property type="entry name" value="Zincin_1_sf"/>
</dbReference>
<dbReference type="Pfam" id="PF06262">
    <property type="entry name" value="Zincin_1"/>
    <property type="match status" value="1"/>
</dbReference>
<organism evidence="1 2">
    <name type="scientific">Georgenia muralis</name>
    <dbReference type="NCBI Taxonomy" id="154117"/>
    <lineage>
        <taxon>Bacteria</taxon>
        <taxon>Bacillati</taxon>
        <taxon>Actinomycetota</taxon>
        <taxon>Actinomycetes</taxon>
        <taxon>Micrococcales</taxon>
        <taxon>Bogoriellaceae</taxon>
        <taxon>Georgenia</taxon>
    </lineage>
</organism>
<dbReference type="GO" id="GO:0008233">
    <property type="term" value="F:peptidase activity"/>
    <property type="evidence" value="ECO:0007669"/>
    <property type="project" value="UniProtKB-KW"/>
</dbReference>
<accession>A0A3N5A6D2</accession>
<evidence type="ECO:0000313" key="2">
    <source>
        <dbReference type="Proteomes" id="UP000280726"/>
    </source>
</evidence>
<proteinExistence type="predicted"/>
<keyword evidence="2" id="KW-1185">Reference proteome</keyword>
<dbReference type="SUPFAM" id="SSF55486">
    <property type="entry name" value="Metalloproteases ('zincins'), catalytic domain"/>
    <property type="match status" value="1"/>
</dbReference>
<dbReference type="EMBL" id="RKRA01000001">
    <property type="protein sequence ID" value="RPF27291.1"/>
    <property type="molecule type" value="Genomic_DNA"/>
</dbReference>
<keyword evidence="1" id="KW-0645">Protease</keyword>
<sequence length="123" mass="13690">MVDMTQEAFDEAVAEALDLIPVELTEQMDNVVVLVEDEPTAEQLEGSEDEDLLGIYEGTPLTERDSWWAAGSLPDRITIFRGPTLRLCESAEEVVEEVAITVVHEVAHHFGIDDARLHDLGWS</sequence>
<gene>
    <name evidence="1" type="ORF">EDD32_1769</name>
</gene>
<dbReference type="GO" id="GO:0006508">
    <property type="term" value="P:proteolysis"/>
    <property type="evidence" value="ECO:0007669"/>
    <property type="project" value="UniProtKB-KW"/>
</dbReference>
<dbReference type="CDD" id="cd12952">
    <property type="entry name" value="MMP_ACEL2062"/>
    <property type="match status" value="1"/>
</dbReference>
<evidence type="ECO:0000313" key="1">
    <source>
        <dbReference type="EMBL" id="RPF27291.1"/>
    </source>
</evidence>